<name>A0A7M4DNB0_9MICO</name>
<proteinExistence type="predicted"/>
<dbReference type="EMBL" id="CACRYJ010000053">
    <property type="protein sequence ID" value="VZO38922.1"/>
    <property type="molecule type" value="Genomic_DNA"/>
</dbReference>
<gene>
    <name evidence="1" type="ORF">HALOF300_03640</name>
</gene>
<reference evidence="1 2" key="1">
    <citation type="submission" date="2019-11" db="EMBL/GenBank/DDBJ databases">
        <authorList>
            <person name="Criscuolo A."/>
        </authorList>
    </citation>
    <scope>NUCLEOTIDE SEQUENCE [LARGE SCALE GENOMIC DNA]</scope>
    <source>
        <strain evidence="1">CIP111667</strain>
    </source>
</reference>
<evidence type="ECO:0000313" key="1">
    <source>
        <dbReference type="EMBL" id="VZO38922.1"/>
    </source>
</evidence>
<dbReference type="RefSeq" id="WP_156742294.1">
    <property type="nucleotide sequence ID" value="NZ_CACRYJ010000053.1"/>
</dbReference>
<dbReference type="AlphaFoldDB" id="A0A7M4DNB0"/>
<keyword evidence="2" id="KW-1185">Reference proteome</keyword>
<organism evidence="1 2">
    <name type="scientific">Occultella aeris</name>
    <dbReference type="NCBI Taxonomy" id="2761496"/>
    <lineage>
        <taxon>Bacteria</taxon>
        <taxon>Bacillati</taxon>
        <taxon>Actinomycetota</taxon>
        <taxon>Actinomycetes</taxon>
        <taxon>Micrococcales</taxon>
        <taxon>Ruaniaceae</taxon>
        <taxon>Occultella</taxon>
    </lineage>
</organism>
<sequence length="147" mass="15526">MQAWRTDSELAAARRDLAATIPGYVAPASYGIARVDSGTLTFGAVNAVGSSHRLPAVVLASVCGYTDRTGTYPLTREQLAAAAVLLAPAEAATHVDHPNLWSWRELLTDAEPSSTFLAFFVATGDDAEPVDAHDAEFRALLRRSAGA</sequence>
<accession>A0A7M4DNB0</accession>
<dbReference type="Proteomes" id="UP000419743">
    <property type="component" value="Unassembled WGS sequence"/>
</dbReference>
<evidence type="ECO:0000313" key="2">
    <source>
        <dbReference type="Proteomes" id="UP000419743"/>
    </source>
</evidence>
<comment type="caution">
    <text evidence="1">The sequence shown here is derived from an EMBL/GenBank/DDBJ whole genome shotgun (WGS) entry which is preliminary data.</text>
</comment>
<protein>
    <submittedName>
        <fullName evidence="1">Uncharacterized protein</fullName>
    </submittedName>
</protein>